<comment type="caution">
    <text evidence="2">The sequence shown here is derived from an EMBL/GenBank/DDBJ whole genome shotgun (WGS) entry which is preliminary data.</text>
</comment>
<dbReference type="EMBL" id="JACXAD010000009">
    <property type="protein sequence ID" value="MBD2768228.1"/>
    <property type="molecule type" value="Genomic_DNA"/>
</dbReference>
<dbReference type="Gene3D" id="1.25.40.390">
    <property type="match status" value="1"/>
</dbReference>
<accession>A0A927BDQ6</accession>
<feature type="chain" id="PRO_5037894832" evidence="1">
    <location>
        <begin position="23"/>
        <end position="470"/>
    </location>
</feature>
<dbReference type="InterPro" id="IPR041662">
    <property type="entry name" value="SusD-like_2"/>
</dbReference>
<dbReference type="AlphaFoldDB" id="A0A927BDQ6"/>
<dbReference type="PROSITE" id="PS51257">
    <property type="entry name" value="PROKAR_LIPOPROTEIN"/>
    <property type="match status" value="1"/>
</dbReference>
<keyword evidence="2" id="KW-0449">Lipoprotein</keyword>
<feature type="signal peptide" evidence="1">
    <location>
        <begin position="1"/>
        <end position="22"/>
    </location>
</feature>
<keyword evidence="1" id="KW-0732">Signal</keyword>
<sequence>MKKKVLCLFLATALLGSGGCNKFTKDYDISPNAPLDTTLPLLMSGTQLSVMTTYTGNLAREAGIFTQQLAGTDQQYATYATYLVTESDTENDFNTIYQGGLINAQEMIKRGTNENSPYYVGIGKILKAMLLGIATDIFGDVPNRQALRGGAGFEATSLELNPTYDTQQVVLQDIQTLLSEGITELQKPAAGLRPGSDDFIHRGDASLWVKTASILKARYANRLSKRDAAGSATAVLAAIDQAGLTGNTDDANAVFTTSNTSQNQFYAFNLNRPNYVKMGARLIDLMNTLNDPRLPFYATPANAAGDYIGTPLGTTETDEISDIGSFFASVNSPVPMVTYVEAKLIEAEAALRAGQSSRAQTAYRAALTAHLSKFNISTAQQNTYLAANGTLSANAATALTQILTQKYIANFLQIEAWSDYRRTKQPSLTRDPTGVISTIPERLPTPQGERINNRNATVVSDLTRPVYWAQ</sequence>
<dbReference type="RefSeq" id="WP_191005041.1">
    <property type="nucleotide sequence ID" value="NZ_JACXAD010000009.1"/>
</dbReference>
<dbReference type="Proteomes" id="UP000612233">
    <property type="component" value="Unassembled WGS sequence"/>
</dbReference>
<proteinExistence type="predicted"/>
<dbReference type="Pfam" id="PF12771">
    <property type="entry name" value="SusD-like_2"/>
    <property type="match status" value="1"/>
</dbReference>
<keyword evidence="3" id="KW-1185">Reference proteome</keyword>
<evidence type="ECO:0000256" key="1">
    <source>
        <dbReference type="SAM" id="SignalP"/>
    </source>
</evidence>
<dbReference type="InterPro" id="IPR011990">
    <property type="entry name" value="TPR-like_helical_dom_sf"/>
</dbReference>
<dbReference type="SUPFAM" id="SSF48452">
    <property type="entry name" value="TPR-like"/>
    <property type="match status" value="1"/>
</dbReference>
<name>A0A927BDQ6_9BACT</name>
<protein>
    <submittedName>
        <fullName evidence="2">SusD/RagB family nutrient-binding outer membrane lipoprotein</fullName>
    </submittedName>
</protein>
<evidence type="ECO:0000313" key="2">
    <source>
        <dbReference type="EMBL" id="MBD2768228.1"/>
    </source>
</evidence>
<gene>
    <name evidence="2" type="ORF">IC235_10025</name>
</gene>
<organism evidence="2 3">
    <name type="scientific">Hymenobacter montanus</name>
    <dbReference type="NCBI Taxonomy" id="2771359"/>
    <lineage>
        <taxon>Bacteria</taxon>
        <taxon>Pseudomonadati</taxon>
        <taxon>Bacteroidota</taxon>
        <taxon>Cytophagia</taxon>
        <taxon>Cytophagales</taxon>
        <taxon>Hymenobacteraceae</taxon>
        <taxon>Hymenobacter</taxon>
    </lineage>
</organism>
<reference evidence="2" key="1">
    <citation type="submission" date="2020-09" db="EMBL/GenBank/DDBJ databases">
        <authorList>
            <person name="Kim M.K."/>
        </authorList>
    </citation>
    <scope>NUCLEOTIDE SEQUENCE</scope>
    <source>
        <strain evidence="2">BT664</strain>
    </source>
</reference>
<evidence type="ECO:0000313" key="3">
    <source>
        <dbReference type="Proteomes" id="UP000612233"/>
    </source>
</evidence>